<organism evidence="1 2">
    <name type="scientific">Agreia pratensis</name>
    <dbReference type="NCBI Taxonomy" id="150121"/>
    <lineage>
        <taxon>Bacteria</taxon>
        <taxon>Bacillati</taxon>
        <taxon>Actinomycetota</taxon>
        <taxon>Actinomycetes</taxon>
        <taxon>Micrococcales</taxon>
        <taxon>Microbacteriaceae</taxon>
        <taxon>Agreia</taxon>
    </lineage>
</organism>
<dbReference type="STRING" id="150121.SAMN06296010_0517"/>
<protein>
    <submittedName>
        <fullName evidence="1">Uncharacterized protein</fullName>
    </submittedName>
</protein>
<gene>
    <name evidence="1" type="ORF">SAMN06296010_0517</name>
</gene>
<dbReference type="AlphaFoldDB" id="A0A1X7IHB8"/>
<dbReference type="EMBL" id="FXAY01000001">
    <property type="protein sequence ID" value="SMG14164.1"/>
    <property type="molecule type" value="Genomic_DNA"/>
</dbReference>
<proteinExistence type="predicted"/>
<name>A0A1X7IHB8_9MICO</name>
<dbReference type="Proteomes" id="UP000193244">
    <property type="component" value="Unassembled WGS sequence"/>
</dbReference>
<evidence type="ECO:0000313" key="1">
    <source>
        <dbReference type="EMBL" id="SMG14164.1"/>
    </source>
</evidence>
<keyword evidence="2" id="KW-1185">Reference proteome</keyword>
<sequence length="129" mass="13943">MGSSTCNPIAPEQWANESSRMRELHYGGGTLVVGREVCTAVFDYALALARVGRSDLITVPILVNGQIDESNILLGPTTQIFCTPATQTAEGLDDSSKVTELRERIASLHRPITAISGDAAVYPDFELEY</sequence>
<evidence type="ECO:0000313" key="2">
    <source>
        <dbReference type="Proteomes" id="UP000193244"/>
    </source>
</evidence>
<reference evidence="2" key="1">
    <citation type="submission" date="2017-04" db="EMBL/GenBank/DDBJ databases">
        <authorList>
            <person name="Varghese N."/>
            <person name="Submissions S."/>
        </authorList>
    </citation>
    <scope>NUCLEOTIDE SEQUENCE [LARGE SCALE GENOMIC DNA]</scope>
    <source>
        <strain evidence="2">VKM Ac-2510</strain>
    </source>
</reference>
<accession>A0A1X7IHB8</accession>